<name>A0A918T4C8_9ACTN</name>
<comment type="caution">
    <text evidence="2">The sequence shown here is derived from an EMBL/GenBank/DDBJ whole genome shotgun (WGS) entry which is preliminary data.</text>
</comment>
<dbReference type="AlphaFoldDB" id="A0A918T4C8"/>
<dbReference type="Proteomes" id="UP000644020">
    <property type="component" value="Unassembled WGS sequence"/>
</dbReference>
<dbReference type="EMBL" id="BMUL01000010">
    <property type="protein sequence ID" value="GHA93165.1"/>
    <property type="molecule type" value="Genomic_DNA"/>
</dbReference>
<gene>
    <name evidence="2" type="ORF">GCM10010305_41140</name>
</gene>
<keyword evidence="3" id="KW-1185">Reference proteome</keyword>
<evidence type="ECO:0000313" key="2">
    <source>
        <dbReference type="EMBL" id="GHA93165.1"/>
    </source>
</evidence>
<proteinExistence type="predicted"/>
<feature type="compositionally biased region" description="Pro residues" evidence="1">
    <location>
        <begin position="72"/>
        <end position="88"/>
    </location>
</feature>
<accession>A0A918T4C8</accession>
<sequence length="106" mass="10641">MTARRGGAGAVRGGPGAVLGGTGTIGPPYRVSRHRPARPEPVAGTALSRRTPAEGAATGVRRDPFRRRAHPLPGPVSPLVDPPGPVPGLPAHAPASASVATAFAHR</sequence>
<protein>
    <submittedName>
        <fullName evidence="2">Uncharacterized protein</fullName>
    </submittedName>
</protein>
<reference evidence="2" key="1">
    <citation type="journal article" date="2014" name="Int. J. Syst. Evol. Microbiol.">
        <title>Complete genome sequence of Corynebacterium casei LMG S-19264T (=DSM 44701T), isolated from a smear-ripened cheese.</title>
        <authorList>
            <consortium name="US DOE Joint Genome Institute (JGI-PGF)"/>
            <person name="Walter F."/>
            <person name="Albersmeier A."/>
            <person name="Kalinowski J."/>
            <person name="Ruckert C."/>
        </authorList>
    </citation>
    <scope>NUCLEOTIDE SEQUENCE</scope>
    <source>
        <strain evidence="2">JCM 4518</strain>
    </source>
</reference>
<organism evidence="2 3">
    <name type="scientific">Streptomyces termitum</name>
    <dbReference type="NCBI Taxonomy" id="67368"/>
    <lineage>
        <taxon>Bacteria</taxon>
        <taxon>Bacillati</taxon>
        <taxon>Actinomycetota</taxon>
        <taxon>Actinomycetes</taxon>
        <taxon>Kitasatosporales</taxon>
        <taxon>Streptomycetaceae</taxon>
        <taxon>Streptomyces</taxon>
    </lineage>
</organism>
<evidence type="ECO:0000256" key="1">
    <source>
        <dbReference type="SAM" id="MobiDB-lite"/>
    </source>
</evidence>
<feature type="region of interest" description="Disordered" evidence="1">
    <location>
        <begin position="1"/>
        <end position="106"/>
    </location>
</feature>
<evidence type="ECO:0000313" key="3">
    <source>
        <dbReference type="Proteomes" id="UP000644020"/>
    </source>
</evidence>
<feature type="compositionally biased region" description="Low complexity" evidence="1">
    <location>
        <begin position="89"/>
        <end position="106"/>
    </location>
</feature>
<feature type="compositionally biased region" description="Gly residues" evidence="1">
    <location>
        <begin position="1"/>
        <end position="24"/>
    </location>
</feature>
<reference evidence="2" key="2">
    <citation type="submission" date="2020-09" db="EMBL/GenBank/DDBJ databases">
        <authorList>
            <person name="Sun Q."/>
            <person name="Ohkuma M."/>
        </authorList>
    </citation>
    <scope>NUCLEOTIDE SEQUENCE</scope>
    <source>
        <strain evidence="2">JCM 4518</strain>
    </source>
</reference>